<evidence type="ECO:0000256" key="1">
    <source>
        <dbReference type="SAM" id="MobiDB-lite"/>
    </source>
</evidence>
<dbReference type="Proteomes" id="UP000612282">
    <property type="component" value="Unassembled WGS sequence"/>
</dbReference>
<accession>A0ABQ3X005</accession>
<name>A0ABQ3X005_9ACTN</name>
<dbReference type="EMBL" id="BOMG01000004">
    <property type="protein sequence ID" value="GID51794.1"/>
    <property type="molecule type" value="Genomic_DNA"/>
</dbReference>
<evidence type="ECO:0000313" key="4">
    <source>
        <dbReference type="Proteomes" id="UP000612282"/>
    </source>
</evidence>
<dbReference type="RefSeq" id="WP_203792611.1">
    <property type="nucleotide sequence ID" value="NZ_BAAAQE010000090.1"/>
</dbReference>
<organism evidence="3 4">
    <name type="scientific">Actinoplanes couchii</name>
    <dbReference type="NCBI Taxonomy" id="403638"/>
    <lineage>
        <taxon>Bacteria</taxon>
        <taxon>Bacillati</taxon>
        <taxon>Actinomycetota</taxon>
        <taxon>Actinomycetes</taxon>
        <taxon>Micromonosporales</taxon>
        <taxon>Micromonosporaceae</taxon>
        <taxon>Actinoplanes</taxon>
    </lineage>
</organism>
<reference evidence="3 4" key="1">
    <citation type="submission" date="2021-01" db="EMBL/GenBank/DDBJ databases">
        <title>Whole genome shotgun sequence of Actinoplanes couchii NBRC 106145.</title>
        <authorList>
            <person name="Komaki H."/>
            <person name="Tamura T."/>
        </authorList>
    </citation>
    <scope>NUCLEOTIDE SEQUENCE [LARGE SCALE GENOMIC DNA]</scope>
    <source>
        <strain evidence="3 4">NBRC 106145</strain>
    </source>
</reference>
<comment type="caution">
    <text evidence="3">The sequence shown here is derived from an EMBL/GenBank/DDBJ whole genome shotgun (WGS) entry which is preliminary data.</text>
</comment>
<evidence type="ECO:0000313" key="3">
    <source>
        <dbReference type="EMBL" id="GID51794.1"/>
    </source>
</evidence>
<dbReference type="InterPro" id="IPR003961">
    <property type="entry name" value="FN3_dom"/>
</dbReference>
<keyword evidence="4" id="KW-1185">Reference proteome</keyword>
<dbReference type="PROSITE" id="PS50853">
    <property type="entry name" value="FN3"/>
    <property type="match status" value="1"/>
</dbReference>
<proteinExistence type="predicted"/>
<gene>
    <name evidence="3" type="ORF">Aco03nite_001980</name>
</gene>
<evidence type="ECO:0000259" key="2">
    <source>
        <dbReference type="PROSITE" id="PS50853"/>
    </source>
</evidence>
<protein>
    <recommendedName>
        <fullName evidence="2">Fibronectin type-III domain-containing protein</fullName>
    </recommendedName>
</protein>
<feature type="region of interest" description="Disordered" evidence="1">
    <location>
        <begin position="514"/>
        <end position="533"/>
    </location>
</feature>
<sequence>MAFDPRTYLRDVVNPLRDRAGSLPGDLARHYAVGPGMSSTEITGQLVKVRSLWRRQSGGAGAAARVCARMITRDEQLRREHGDRMHDPAWWRERAEQDRRGAVAEGGRLADELREAYGPVGLISRDRLDAVARHYPALDRAAVGEALRRAGLTVAEPVALPADSSLDARAYRNLSDVLGKIGVPTVVHLLHPGLGTFTLLNGAPPLDRELLAERRAAANTAADAIGTRLRKEAYGILATALDTGADLRRLALFQLVDLLRRDRGDRPDSSLIRTAVDTGLDPAEARTLVFSLPAEQAADPAGRIRALVEDGRLLAARQALAALPAAHPENAELSDLVTRRLDEARALRDRSDQALHAGRESEAALMLRDAQRIAADDEDLERRLAALPPPPARDLVARPRDHGVVLSWTGPGPGPLRYRVVRGDTPPTTPGDGELVGEVDGTELTEELTEPGRPRHYAVFAGSGAGTWSRPVTVAITVLPPVSAVQVRAGPAEVFLSWQAHPRAERVRVRRTVGRRPAGDDDGEPIPGGAGGLYDRIPADGSDRWYSLVAVYRDAAGAEVTAPAVVVRAGAPTDAPPWAERLTVHLTPLDRGTATARITWATPAAGRVSVRRSERPPGWAAGDTVAEAEVLAWGEPLIAERLVQGPETRIEVTVPSGRQVYVPFTLDGSGTAVVGEPAAVGVVEPVRQLHARRTGDEITLTWVWPASVSLVEVVYTPDDGREVRRRMTRGQVADTGCRITAPVAGEIAVRAVLRGRGGDLMSLPETVPVDGVATVLHYHLPRVGGLFGQGRRLLRVTVDRVCEDVELHLVVAGGPAMPTRPEQSESLLRFTGLTLAPGDPWEVPFTVAKRPKPYWLRCFVVRPHGIRVVDPIDDMKVS</sequence>
<feature type="domain" description="Fibronectin type-III" evidence="2">
    <location>
        <begin position="388"/>
        <end position="482"/>
    </location>
</feature>